<name>A0A2K3UU56_9DEIO</name>
<accession>A0A2K3UU56</accession>
<keyword evidence="1" id="KW-0732">Signal</keyword>
<evidence type="ECO:0008006" key="4">
    <source>
        <dbReference type="Google" id="ProtNLM"/>
    </source>
</evidence>
<dbReference type="Proteomes" id="UP000236379">
    <property type="component" value="Unassembled WGS sequence"/>
</dbReference>
<evidence type="ECO:0000313" key="2">
    <source>
        <dbReference type="EMBL" id="PNY80073.1"/>
    </source>
</evidence>
<sequence>MSSSKTLLALLLPSTLALSGHAHAVDAKLGLNSSLSLGCQVAGVRAGIQADKVGAYAQAAYCTSNLEGRSGTVAFGAGLSYDLFRAGNVTTYALIGADLQNKSSVLHGGLGARYGIALLPVEAYLEAGVQRINTVLQPVYGPRLALGLSYRINVDNVKLQGSIPAPLTLDDGTGNTTTYAGSAPAECKLTAEQDIGSARGAASAAADEGLSAAASAYGSVYSNVGYSISVAGVGINGNSAQVSGSVRITATKTATGEKVSGTYGGTVNLVREGCGWRATGYKRGGE</sequence>
<feature type="signal peptide" evidence="1">
    <location>
        <begin position="1"/>
        <end position="24"/>
    </location>
</feature>
<feature type="chain" id="PRO_5014317905" description="Outer membrane protein beta-barrel domain-containing protein" evidence="1">
    <location>
        <begin position="25"/>
        <end position="286"/>
    </location>
</feature>
<dbReference type="RefSeq" id="WP_103309234.1">
    <property type="nucleotide sequence ID" value="NZ_PPPD01000001.1"/>
</dbReference>
<evidence type="ECO:0000313" key="3">
    <source>
        <dbReference type="Proteomes" id="UP000236379"/>
    </source>
</evidence>
<gene>
    <name evidence="2" type="ORF">CVO96_00735</name>
</gene>
<proteinExistence type="predicted"/>
<evidence type="ECO:0000256" key="1">
    <source>
        <dbReference type="SAM" id="SignalP"/>
    </source>
</evidence>
<reference evidence="2 3" key="1">
    <citation type="submission" date="2018-01" db="EMBL/GenBank/DDBJ databases">
        <title>Deinococcus koreensis sp. nov., a radiation-resistant bacterium isolated from river water.</title>
        <authorList>
            <person name="Choi A."/>
        </authorList>
    </citation>
    <scope>NUCLEOTIDE SEQUENCE [LARGE SCALE GENOMIC DNA]</scope>
    <source>
        <strain evidence="2 3">SJW1-2</strain>
    </source>
</reference>
<keyword evidence="3" id="KW-1185">Reference proteome</keyword>
<protein>
    <recommendedName>
        <fullName evidence="4">Outer membrane protein beta-barrel domain-containing protein</fullName>
    </recommendedName>
</protein>
<organism evidence="2 3">
    <name type="scientific">Deinococcus koreensis</name>
    <dbReference type="NCBI Taxonomy" id="2054903"/>
    <lineage>
        <taxon>Bacteria</taxon>
        <taxon>Thermotogati</taxon>
        <taxon>Deinococcota</taxon>
        <taxon>Deinococci</taxon>
        <taxon>Deinococcales</taxon>
        <taxon>Deinococcaceae</taxon>
        <taxon>Deinococcus</taxon>
    </lineage>
</organism>
<comment type="caution">
    <text evidence="2">The sequence shown here is derived from an EMBL/GenBank/DDBJ whole genome shotgun (WGS) entry which is preliminary data.</text>
</comment>
<dbReference type="EMBL" id="PPPD01000001">
    <property type="protein sequence ID" value="PNY80073.1"/>
    <property type="molecule type" value="Genomic_DNA"/>
</dbReference>
<dbReference type="OrthoDB" id="61995at2"/>
<dbReference type="AlphaFoldDB" id="A0A2K3UU56"/>